<dbReference type="AlphaFoldDB" id="A0AAD7UJL8"/>
<feature type="coiled-coil region" evidence="1">
    <location>
        <begin position="296"/>
        <end position="323"/>
    </location>
</feature>
<feature type="transmembrane region" description="Helical" evidence="2">
    <location>
        <begin position="75"/>
        <end position="96"/>
    </location>
</feature>
<proteinExistence type="predicted"/>
<dbReference type="InterPro" id="IPR001611">
    <property type="entry name" value="Leu-rich_rpt"/>
</dbReference>
<sequence>MMPTPVPTELSESTTSTSGGLGLGTVAVALIGLAIAVVLFIPVAKFIRVNCSKHPPDLGALGSSAKYDECRGQSYGFIFFATVFNATALVAAVLAASEDVDVVAEFAVAYVYTKKGDLAVGLLGYVFVDSDDNPQEFYAFDDSLPRDDEIDYDYDWRGDCDDAGAAAYGMLVPIILVKLLSCFLVYKRVDPAADAACYKWLAVVVDAAGAVLILAMLLDFSMSCLSKLPSKGDSIFLPVDDDATLIDDISTRDVSRSLPFVCFYLLIFAGILNILTAFIHLRIPTWGAELYSDREQRKQERAKAQLHKKRVQLEKQLKEEQAAVEADDQVATWLAVLRTDQTRDTARMRCDSITVRTIAKALWTNRSLTAIDLSRNGLSDFAGSQVARVLKRNRHLRKIELNENSLGPRTCLAFGVSLKLNSTLECLELESNPLAKDGADASGVVALAKALETNTALTAISLWRCNVGHAAGADLAKALLDNDSITSLDVGNNGFYGSDLRIIADKLEANRQRADDIQREKAAVDVCETLPEPAAGIVSWVGCGPVVYVGSLYLVHEVQLWVRRLEGVYDKDHDGKIDEDTRVGRALARWEVRLLIWATVMFAPLVSLDGAGTALQRYVEDISGRADLVVTLFGSVLKVRRTYMVTLQAISYALKGVLRTISSKSPLATWLAIFPATARPMGLVNPRLVDVVVGLATNPSRELSRLFGSLRARDEKQQPSPPPGSIPFGASLAILLAWLLVGVLLNVDVTISLQDTIKSAIKTLFVKSAIDAAIPDL</sequence>
<dbReference type="PANTHER" id="PTHR24114">
    <property type="entry name" value="LEUCINE RICH REPEAT FAMILY PROTEIN"/>
    <property type="match status" value="1"/>
</dbReference>
<keyword evidence="2" id="KW-0472">Membrane</keyword>
<dbReference type="SMART" id="SM00368">
    <property type="entry name" value="LRR_RI"/>
    <property type="match status" value="5"/>
</dbReference>
<feature type="transmembrane region" description="Helical" evidence="2">
    <location>
        <begin position="726"/>
        <end position="747"/>
    </location>
</feature>
<keyword evidence="2" id="KW-1133">Transmembrane helix</keyword>
<dbReference type="Proteomes" id="UP001230188">
    <property type="component" value="Unassembled WGS sequence"/>
</dbReference>
<organism evidence="3 4">
    <name type="scientific">Chrysophaeum taylorii</name>
    <dbReference type="NCBI Taxonomy" id="2483200"/>
    <lineage>
        <taxon>Eukaryota</taxon>
        <taxon>Sar</taxon>
        <taxon>Stramenopiles</taxon>
        <taxon>Ochrophyta</taxon>
        <taxon>Pelagophyceae</taxon>
        <taxon>Pelagomonadales</taxon>
        <taxon>Pelagomonadaceae</taxon>
        <taxon>Chrysophaeum</taxon>
    </lineage>
</organism>
<dbReference type="PANTHER" id="PTHR24114:SF2">
    <property type="entry name" value="F-BOX DOMAIN-CONTAINING PROTEIN-RELATED"/>
    <property type="match status" value="1"/>
</dbReference>
<feature type="transmembrane region" description="Helical" evidence="2">
    <location>
        <begin position="20"/>
        <end position="44"/>
    </location>
</feature>
<dbReference type="InterPro" id="IPR032675">
    <property type="entry name" value="LRR_dom_sf"/>
</dbReference>
<feature type="transmembrane region" description="Helical" evidence="2">
    <location>
        <begin position="198"/>
        <end position="218"/>
    </location>
</feature>
<feature type="transmembrane region" description="Helical" evidence="2">
    <location>
        <begin position="594"/>
        <end position="615"/>
    </location>
</feature>
<feature type="transmembrane region" description="Helical" evidence="2">
    <location>
        <begin position="165"/>
        <end position="186"/>
    </location>
</feature>
<reference evidence="3" key="1">
    <citation type="submission" date="2023-01" db="EMBL/GenBank/DDBJ databases">
        <title>Metagenome sequencing of chrysophaentin producing Chrysophaeum taylorii.</title>
        <authorList>
            <person name="Davison J."/>
            <person name="Bewley C."/>
        </authorList>
    </citation>
    <scope>NUCLEOTIDE SEQUENCE</scope>
    <source>
        <strain evidence="3">NIES-1699</strain>
    </source>
</reference>
<name>A0AAD7UJL8_9STRA</name>
<keyword evidence="4" id="KW-1185">Reference proteome</keyword>
<dbReference type="Gene3D" id="3.80.10.10">
    <property type="entry name" value="Ribonuclease Inhibitor"/>
    <property type="match status" value="2"/>
</dbReference>
<evidence type="ECO:0000256" key="1">
    <source>
        <dbReference type="SAM" id="Coils"/>
    </source>
</evidence>
<evidence type="ECO:0000313" key="3">
    <source>
        <dbReference type="EMBL" id="KAJ8607020.1"/>
    </source>
</evidence>
<dbReference type="Pfam" id="PF13516">
    <property type="entry name" value="LRR_6"/>
    <property type="match status" value="1"/>
</dbReference>
<keyword evidence="2" id="KW-0812">Transmembrane</keyword>
<accession>A0AAD7UJL8</accession>
<dbReference type="SUPFAM" id="SSF52047">
    <property type="entry name" value="RNI-like"/>
    <property type="match status" value="1"/>
</dbReference>
<evidence type="ECO:0000256" key="2">
    <source>
        <dbReference type="SAM" id="Phobius"/>
    </source>
</evidence>
<comment type="caution">
    <text evidence="3">The sequence shown here is derived from an EMBL/GenBank/DDBJ whole genome shotgun (WGS) entry which is preliminary data.</text>
</comment>
<evidence type="ECO:0000313" key="4">
    <source>
        <dbReference type="Proteomes" id="UP001230188"/>
    </source>
</evidence>
<gene>
    <name evidence="3" type="ORF">CTAYLR_006257</name>
</gene>
<protein>
    <submittedName>
        <fullName evidence="3">Uncharacterized protein</fullName>
    </submittedName>
</protein>
<dbReference type="EMBL" id="JAQMWT010000238">
    <property type="protein sequence ID" value="KAJ8607020.1"/>
    <property type="molecule type" value="Genomic_DNA"/>
</dbReference>
<feature type="transmembrane region" description="Helical" evidence="2">
    <location>
        <begin position="258"/>
        <end position="281"/>
    </location>
</feature>
<keyword evidence="1" id="KW-0175">Coiled coil</keyword>
<dbReference type="InterPro" id="IPR052394">
    <property type="entry name" value="LRR-containing"/>
</dbReference>